<evidence type="ECO:0000256" key="7">
    <source>
        <dbReference type="ARBA" id="ARBA00022989"/>
    </source>
</evidence>
<dbReference type="Pfam" id="PF05631">
    <property type="entry name" value="MFS_5"/>
    <property type="match status" value="2"/>
</dbReference>
<feature type="transmembrane region" description="Helical" evidence="13">
    <location>
        <begin position="162"/>
        <end position="185"/>
    </location>
</feature>
<evidence type="ECO:0000256" key="6">
    <source>
        <dbReference type="ARBA" id="ARBA00022692"/>
    </source>
</evidence>
<evidence type="ECO:0000256" key="4">
    <source>
        <dbReference type="ARBA" id="ARBA00022448"/>
    </source>
</evidence>
<comment type="subcellular location">
    <subcellularLocation>
        <location evidence="2">Cell membrane</location>
        <topology evidence="2">Multi-pass membrane protein</topology>
    </subcellularLocation>
</comment>
<accession>A0A8J5XFJ5</accession>
<reference evidence="14" key="1">
    <citation type="submission" date="2021-05" db="EMBL/GenBank/DDBJ databases">
        <title>The genome of the haptophyte Pavlova lutheri (Diacronema luteri, Pavlovales) - a model for lipid biosynthesis in eukaryotic algae.</title>
        <authorList>
            <person name="Hulatt C.J."/>
            <person name="Posewitz M.C."/>
        </authorList>
    </citation>
    <scope>NUCLEOTIDE SEQUENCE</scope>
    <source>
        <strain evidence="14">NIVA-4/92</strain>
    </source>
</reference>
<evidence type="ECO:0000256" key="5">
    <source>
        <dbReference type="ARBA" id="ARBA00022475"/>
    </source>
</evidence>
<organism evidence="14 15">
    <name type="scientific">Diacronema lutheri</name>
    <name type="common">Unicellular marine alga</name>
    <name type="synonym">Monochrysis lutheri</name>
    <dbReference type="NCBI Taxonomy" id="2081491"/>
    <lineage>
        <taxon>Eukaryota</taxon>
        <taxon>Haptista</taxon>
        <taxon>Haptophyta</taxon>
        <taxon>Pavlovophyceae</taxon>
        <taxon>Pavlovales</taxon>
        <taxon>Pavlovaceae</taxon>
        <taxon>Diacronema</taxon>
    </lineage>
</organism>
<keyword evidence="7 13" id="KW-1133">Transmembrane helix</keyword>
<feature type="transmembrane region" description="Helical" evidence="13">
    <location>
        <begin position="459"/>
        <end position="482"/>
    </location>
</feature>
<keyword evidence="8" id="KW-0406">Ion transport</keyword>
<name>A0A8J5XFJ5_DIALT</name>
<dbReference type="GO" id="GO:0005886">
    <property type="term" value="C:plasma membrane"/>
    <property type="evidence" value="ECO:0007669"/>
    <property type="project" value="UniProtKB-SubCell"/>
</dbReference>
<feature type="transmembrane region" description="Helical" evidence="13">
    <location>
        <begin position="362"/>
        <end position="383"/>
    </location>
</feature>
<feature type="transmembrane region" description="Helical" evidence="13">
    <location>
        <begin position="281"/>
        <end position="302"/>
    </location>
</feature>
<comment type="function">
    <text evidence="1">Mediates high-affinity intracellular uptake of the rare oligo-element molybdenum.</text>
</comment>
<evidence type="ECO:0000256" key="12">
    <source>
        <dbReference type="SAM" id="MobiDB-lite"/>
    </source>
</evidence>
<evidence type="ECO:0000256" key="1">
    <source>
        <dbReference type="ARBA" id="ARBA00003019"/>
    </source>
</evidence>
<dbReference type="InterPro" id="IPR036259">
    <property type="entry name" value="MFS_trans_sf"/>
</dbReference>
<evidence type="ECO:0000313" key="15">
    <source>
        <dbReference type="Proteomes" id="UP000751190"/>
    </source>
</evidence>
<keyword evidence="5" id="KW-1003">Cell membrane</keyword>
<evidence type="ECO:0000256" key="2">
    <source>
        <dbReference type="ARBA" id="ARBA00004651"/>
    </source>
</evidence>
<keyword evidence="15" id="KW-1185">Reference proteome</keyword>
<dbReference type="Proteomes" id="UP000751190">
    <property type="component" value="Unassembled WGS sequence"/>
</dbReference>
<evidence type="ECO:0000256" key="9">
    <source>
        <dbReference type="ARBA" id="ARBA00023136"/>
    </source>
</evidence>
<feature type="compositionally biased region" description="Low complexity" evidence="12">
    <location>
        <begin position="309"/>
        <end position="322"/>
    </location>
</feature>
<dbReference type="GO" id="GO:0006811">
    <property type="term" value="P:monoatomic ion transport"/>
    <property type="evidence" value="ECO:0007669"/>
    <property type="project" value="UniProtKB-KW"/>
</dbReference>
<feature type="transmembrane region" description="Helical" evidence="13">
    <location>
        <begin position="494"/>
        <end position="514"/>
    </location>
</feature>
<feature type="region of interest" description="Disordered" evidence="12">
    <location>
        <begin position="309"/>
        <end position="333"/>
    </location>
</feature>
<comment type="caution">
    <text evidence="14">The sequence shown here is derived from an EMBL/GenBank/DDBJ whole genome shotgun (WGS) entry which is preliminary data.</text>
</comment>
<sequence length="551" mass="55833">MCVALSAPGAVGAFGGPMLAVRAGGRARSWPRAGSAGRGAPSRHVAPPASSMSVLALRGGQGVVEGLRSGSLTVGALYQQSFWVLALACLVVQVVTRARARRDGAGSDAEQLGAAELSLRNRFLAVFWLYKMADWLQGPYFYDVYASKLIGGLPVSADGVAKLFLAGFATTMLVGPFVGGLVDALGRKKASLAFAVAYALGALSTAANSLPLLYAGRFFGGVGTSLLFSAPEAWLIGQSRSRGFGAKLLSQTFGLAYLGDSVVAMLAGQLAGKAAARSGPVAPFVVSTAFLAAGAALVALTWRENYGEQQTEQATSQAEPAAKTGSTADTRARPAAAAGAASSGLLGRVGAACRAMASDRRIMLVGCVQAAFEGAMYTFVLVWPPALKAAVAAAAPAGAAVPFGAVFSCFMACCMLGSSAFSSAARAGVSAERTAVVMLALGCAAMGLATAAASRCALLALSLALFAFEACVGVYFPTIGTLRGKFLPDEHRGAIMNLFGIPLNLIVVTVFLSIGKLKTVGALGCATAALGCALLAALGLQREGRRDGAAF</sequence>
<evidence type="ECO:0000313" key="14">
    <source>
        <dbReference type="EMBL" id="KAG8459917.1"/>
    </source>
</evidence>
<dbReference type="PANTHER" id="PTHR23516">
    <property type="entry name" value="SAM (S-ADENOSYL METHIONINE) TRANSPORTER"/>
    <property type="match status" value="1"/>
</dbReference>
<feature type="transmembrane region" description="Helical" evidence="13">
    <location>
        <begin position="248"/>
        <end position="269"/>
    </location>
</feature>
<gene>
    <name evidence="14" type="ORF">KFE25_010966</name>
</gene>
<feature type="transmembrane region" description="Helical" evidence="13">
    <location>
        <begin position="192"/>
        <end position="212"/>
    </location>
</feature>
<evidence type="ECO:0000256" key="3">
    <source>
        <dbReference type="ARBA" id="ARBA00021242"/>
    </source>
</evidence>
<feature type="transmembrane region" description="Helical" evidence="13">
    <location>
        <begin position="435"/>
        <end position="453"/>
    </location>
</feature>
<protein>
    <recommendedName>
        <fullName evidence="3">Molybdate-anion transporter</fullName>
    </recommendedName>
    <alternativeName>
        <fullName evidence="10">Major facilitator superfamily domain-containing protein 5</fullName>
    </alternativeName>
    <alternativeName>
        <fullName evidence="11">Molybdate transporter 2 homolog</fullName>
    </alternativeName>
</protein>
<dbReference type="OrthoDB" id="263957at2759"/>
<dbReference type="OMA" id="GFEACIG"/>
<evidence type="ECO:0000256" key="8">
    <source>
        <dbReference type="ARBA" id="ARBA00023065"/>
    </source>
</evidence>
<dbReference type="PANTHER" id="PTHR23516:SF1">
    <property type="entry name" value="MOLYBDATE-ANION TRANSPORTER"/>
    <property type="match status" value="1"/>
</dbReference>
<dbReference type="SUPFAM" id="SSF103473">
    <property type="entry name" value="MFS general substrate transporter"/>
    <property type="match status" value="1"/>
</dbReference>
<evidence type="ECO:0000256" key="13">
    <source>
        <dbReference type="SAM" id="Phobius"/>
    </source>
</evidence>
<proteinExistence type="predicted"/>
<evidence type="ECO:0000256" key="11">
    <source>
        <dbReference type="ARBA" id="ARBA00032555"/>
    </source>
</evidence>
<keyword evidence="6 13" id="KW-0812">Transmembrane</keyword>
<keyword evidence="9 13" id="KW-0472">Membrane</keyword>
<dbReference type="AlphaFoldDB" id="A0A8J5XFJ5"/>
<evidence type="ECO:0000256" key="10">
    <source>
        <dbReference type="ARBA" id="ARBA00030646"/>
    </source>
</evidence>
<dbReference type="EMBL" id="JAGTXO010000036">
    <property type="protein sequence ID" value="KAG8459917.1"/>
    <property type="molecule type" value="Genomic_DNA"/>
</dbReference>
<keyword evidence="4" id="KW-0813">Transport</keyword>
<dbReference type="Gene3D" id="1.20.1250.20">
    <property type="entry name" value="MFS general substrate transporter like domains"/>
    <property type="match status" value="1"/>
</dbReference>
<feature type="transmembrane region" description="Helical" evidence="13">
    <location>
        <begin position="520"/>
        <end position="540"/>
    </location>
</feature>
<dbReference type="InterPro" id="IPR008509">
    <property type="entry name" value="MOT2/MFSD5"/>
</dbReference>
<feature type="transmembrane region" description="Helical" evidence="13">
    <location>
        <begin position="389"/>
        <end position="414"/>
    </location>
</feature>
<dbReference type="GO" id="GO:0015098">
    <property type="term" value="F:molybdate ion transmembrane transporter activity"/>
    <property type="evidence" value="ECO:0007669"/>
    <property type="project" value="InterPro"/>
</dbReference>
<feature type="transmembrane region" description="Helical" evidence="13">
    <location>
        <begin position="218"/>
        <end position="236"/>
    </location>
</feature>